<dbReference type="SUPFAM" id="SSF49464">
    <property type="entry name" value="Carboxypeptidase regulatory domain-like"/>
    <property type="match status" value="1"/>
</dbReference>
<evidence type="ECO:0000313" key="1">
    <source>
        <dbReference type="EMBL" id="EPR69236.1"/>
    </source>
</evidence>
<proteinExistence type="predicted"/>
<dbReference type="AlphaFoldDB" id="S7VGX9"/>
<dbReference type="STRING" id="641524.ADICYQ_1736"/>
<keyword evidence="1" id="KW-0675">Receptor</keyword>
<dbReference type="eggNOG" id="COG1629">
    <property type="taxonomic scope" value="Bacteria"/>
</dbReference>
<dbReference type="Proteomes" id="UP000014974">
    <property type="component" value="Unassembled WGS sequence"/>
</dbReference>
<accession>S7VGX9</accession>
<organism evidence="1 2">
    <name type="scientific">Cyclobacterium qasimii M12-11B</name>
    <dbReference type="NCBI Taxonomy" id="641524"/>
    <lineage>
        <taxon>Bacteria</taxon>
        <taxon>Pseudomonadati</taxon>
        <taxon>Bacteroidota</taxon>
        <taxon>Cytophagia</taxon>
        <taxon>Cytophagales</taxon>
        <taxon>Cyclobacteriaceae</taxon>
        <taxon>Cyclobacterium</taxon>
    </lineage>
</organism>
<dbReference type="Gene3D" id="2.60.40.1120">
    <property type="entry name" value="Carboxypeptidase-like, regulatory domain"/>
    <property type="match status" value="1"/>
</dbReference>
<dbReference type="Pfam" id="PF13715">
    <property type="entry name" value="CarbopepD_reg_2"/>
    <property type="match status" value="1"/>
</dbReference>
<comment type="caution">
    <text evidence="1">The sequence shown here is derived from an EMBL/GenBank/DDBJ whole genome shotgun (WGS) entry which is preliminary data.</text>
</comment>
<evidence type="ECO:0000313" key="2">
    <source>
        <dbReference type="Proteomes" id="UP000014974"/>
    </source>
</evidence>
<dbReference type="EMBL" id="ATNM01000071">
    <property type="protein sequence ID" value="EPR69236.1"/>
    <property type="molecule type" value="Genomic_DNA"/>
</dbReference>
<dbReference type="InterPro" id="IPR008969">
    <property type="entry name" value="CarboxyPept-like_regulatory"/>
</dbReference>
<gene>
    <name evidence="1" type="ORF">ADICYQ_1736</name>
</gene>
<protein>
    <submittedName>
        <fullName evidence="1">TonB-dependent receptor</fullName>
    </submittedName>
</protein>
<sequence>MAQTGSLNKNLENITKDQTVLASAKLTAADLADVTITGVVTDESGSPIPGVTVSVPGTSIGTATNLDGQYSLTVAENASIVFPL</sequence>
<name>S7VGX9_9BACT</name>
<reference evidence="1 2" key="1">
    <citation type="journal article" date="2013" name="Genome Announc.">
        <title>Draft Genome Sequence of Cyclobacterium qasimii Strain M12-11BT, Isolated from Arctic Marine Sediment.</title>
        <authorList>
            <person name="Shivaji S."/>
            <person name="Ara S."/>
            <person name="Singh A."/>
            <person name="Kumar Pinnaka A."/>
        </authorList>
    </citation>
    <scope>NUCLEOTIDE SEQUENCE [LARGE SCALE GENOMIC DNA]</scope>
    <source>
        <strain evidence="1 2">M12-11B</strain>
    </source>
</reference>